<evidence type="ECO:0000313" key="7">
    <source>
        <dbReference type="RefSeq" id="XP_039240828.1"/>
    </source>
</evidence>
<evidence type="ECO:0000256" key="1">
    <source>
        <dbReference type="ARBA" id="ARBA00005234"/>
    </source>
</evidence>
<dbReference type="GO" id="GO:0006508">
    <property type="term" value="P:proteolysis"/>
    <property type="evidence" value="ECO:0007669"/>
    <property type="project" value="UniProtKB-KW"/>
</dbReference>
<reference evidence="7" key="1">
    <citation type="submission" date="2025-08" db="UniProtKB">
        <authorList>
            <consortium name="RefSeq"/>
        </authorList>
    </citation>
    <scope>IDENTIFICATION</scope>
    <source>
        <tissue evidence="7">Muscle</tissue>
    </source>
</reference>
<dbReference type="InParanoid" id="A0A7R5KSV5"/>
<proteinExistence type="inferred from homology"/>
<dbReference type="Pfam" id="PF02902">
    <property type="entry name" value="Peptidase_C48"/>
    <property type="match status" value="1"/>
</dbReference>
<evidence type="ECO:0000256" key="2">
    <source>
        <dbReference type="ARBA" id="ARBA00022670"/>
    </source>
</evidence>
<dbReference type="SUPFAM" id="SSF54001">
    <property type="entry name" value="Cysteine proteinases"/>
    <property type="match status" value="1"/>
</dbReference>
<dbReference type="InterPro" id="IPR038765">
    <property type="entry name" value="Papain-like_cys_pep_sf"/>
</dbReference>
<keyword evidence="6" id="KW-1185">Reference proteome</keyword>
<comment type="similarity">
    <text evidence="1">Belongs to the peptidase C48 family.</text>
</comment>
<keyword evidence="2" id="KW-0645">Protease</keyword>
<dbReference type="GO" id="GO:0016926">
    <property type="term" value="P:protein desumoylation"/>
    <property type="evidence" value="ECO:0007669"/>
    <property type="project" value="TreeGrafter"/>
</dbReference>
<dbReference type="InterPro" id="IPR003653">
    <property type="entry name" value="Peptidase_C48_C"/>
</dbReference>
<evidence type="ECO:0000256" key="4">
    <source>
        <dbReference type="ARBA" id="ARBA00022807"/>
    </source>
</evidence>
<dbReference type="GO" id="GO:0016929">
    <property type="term" value="F:deSUMOylase activity"/>
    <property type="evidence" value="ECO:0007669"/>
    <property type="project" value="TreeGrafter"/>
</dbReference>
<gene>
    <name evidence="7" type="primary">LOC113996340</name>
</gene>
<organism evidence="6 7">
    <name type="scientific">Pipra filicauda</name>
    <name type="common">Wire-tailed manakin</name>
    <dbReference type="NCBI Taxonomy" id="649802"/>
    <lineage>
        <taxon>Eukaryota</taxon>
        <taxon>Metazoa</taxon>
        <taxon>Chordata</taxon>
        <taxon>Craniata</taxon>
        <taxon>Vertebrata</taxon>
        <taxon>Euteleostomi</taxon>
        <taxon>Archelosauria</taxon>
        <taxon>Archosauria</taxon>
        <taxon>Dinosauria</taxon>
        <taxon>Saurischia</taxon>
        <taxon>Theropoda</taxon>
        <taxon>Coelurosauria</taxon>
        <taxon>Aves</taxon>
        <taxon>Neognathae</taxon>
        <taxon>Neoaves</taxon>
        <taxon>Telluraves</taxon>
        <taxon>Australaves</taxon>
        <taxon>Passeriformes</taxon>
        <taxon>Pipridae</taxon>
        <taxon>Pipra</taxon>
    </lineage>
</organism>
<protein>
    <submittedName>
        <fullName evidence="7">Sentrin-specific protease 1-like</fullName>
    </submittedName>
</protein>
<dbReference type="GO" id="GO:0005634">
    <property type="term" value="C:nucleus"/>
    <property type="evidence" value="ECO:0007669"/>
    <property type="project" value="TreeGrafter"/>
</dbReference>
<accession>A0A7R5KSV5</accession>
<feature type="domain" description="Ubiquitin-like protease family profile" evidence="5">
    <location>
        <begin position="18"/>
        <end position="91"/>
    </location>
</feature>
<evidence type="ECO:0000259" key="5">
    <source>
        <dbReference type="Pfam" id="PF02902"/>
    </source>
</evidence>
<evidence type="ECO:0000313" key="6">
    <source>
        <dbReference type="Proteomes" id="UP000504627"/>
    </source>
</evidence>
<dbReference type="RefSeq" id="XP_039240828.1">
    <property type="nucleotide sequence ID" value="XM_039384894.1"/>
</dbReference>
<dbReference type="AlphaFoldDB" id="A0A7R5KSV5"/>
<dbReference type="PANTHER" id="PTHR12606:SF30">
    <property type="entry name" value="SENTRIN-SPECIFIC PROTEASE 1"/>
    <property type="match status" value="1"/>
</dbReference>
<dbReference type="PANTHER" id="PTHR12606">
    <property type="entry name" value="SENTRIN/SUMO-SPECIFIC PROTEASE"/>
    <property type="match status" value="1"/>
</dbReference>
<sequence length="97" mass="11851">MQWEDHTWKEGRRSYSWQYLKQESLDKKRKEFDTNGWALLSKKSQEIPQQMNGSDCGMFACKYADCITKDKPINFTQQHMPYFRKRMAWEILHRKLL</sequence>
<keyword evidence="3" id="KW-0378">Hydrolase</keyword>
<keyword evidence="4" id="KW-0788">Thiol protease</keyword>
<dbReference type="Gene3D" id="3.40.395.10">
    <property type="entry name" value="Adenoviral Proteinase, Chain A"/>
    <property type="match status" value="1"/>
</dbReference>
<dbReference type="Proteomes" id="UP000504627">
    <property type="component" value="Unplaced"/>
</dbReference>
<name>A0A7R5KSV5_9PASS</name>
<dbReference type="GeneID" id="113996340"/>
<evidence type="ECO:0000256" key="3">
    <source>
        <dbReference type="ARBA" id="ARBA00022801"/>
    </source>
</evidence>